<organism evidence="13 14">
    <name type="scientific">Nezara viridula</name>
    <name type="common">Southern green stink bug</name>
    <name type="synonym">Cimex viridulus</name>
    <dbReference type="NCBI Taxonomy" id="85310"/>
    <lineage>
        <taxon>Eukaryota</taxon>
        <taxon>Metazoa</taxon>
        <taxon>Ecdysozoa</taxon>
        <taxon>Arthropoda</taxon>
        <taxon>Hexapoda</taxon>
        <taxon>Insecta</taxon>
        <taxon>Pterygota</taxon>
        <taxon>Neoptera</taxon>
        <taxon>Paraneoptera</taxon>
        <taxon>Hemiptera</taxon>
        <taxon>Heteroptera</taxon>
        <taxon>Panheteroptera</taxon>
        <taxon>Pentatomomorpha</taxon>
        <taxon>Pentatomoidea</taxon>
        <taxon>Pentatomidae</taxon>
        <taxon>Pentatominae</taxon>
        <taxon>Nezara</taxon>
    </lineage>
</organism>
<dbReference type="PROSITE" id="PS51257">
    <property type="entry name" value="PROKAR_LIPOPROTEIN"/>
    <property type="match status" value="1"/>
</dbReference>
<keyword evidence="9" id="KW-0325">Glycoprotein</keyword>
<evidence type="ECO:0000313" key="14">
    <source>
        <dbReference type="Proteomes" id="UP001152798"/>
    </source>
</evidence>
<dbReference type="CDD" id="cd03784">
    <property type="entry name" value="GT1_Gtf-like"/>
    <property type="match status" value="1"/>
</dbReference>
<dbReference type="AlphaFoldDB" id="A0A9P0GZR8"/>
<comment type="catalytic activity">
    <reaction evidence="12">
        <text>glucuronate acceptor + UDP-alpha-D-glucuronate = acceptor beta-D-glucuronoside + UDP + H(+)</text>
        <dbReference type="Rhea" id="RHEA:21032"/>
        <dbReference type="ChEBI" id="CHEBI:15378"/>
        <dbReference type="ChEBI" id="CHEBI:58052"/>
        <dbReference type="ChEBI" id="CHEBI:58223"/>
        <dbReference type="ChEBI" id="CHEBI:132367"/>
        <dbReference type="ChEBI" id="CHEBI:132368"/>
        <dbReference type="EC" id="2.4.1.17"/>
    </reaction>
</comment>
<keyword evidence="3 11" id="KW-0328">Glycosyltransferase</keyword>
<dbReference type="PANTHER" id="PTHR48043:SF159">
    <property type="entry name" value="EG:EG0003.4 PROTEIN-RELATED"/>
    <property type="match status" value="1"/>
</dbReference>
<dbReference type="Gene3D" id="3.40.50.2000">
    <property type="entry name" value="Glycogen Phosphorylase B"/>
    <property type="match status" value="2"/>
</dbReference>
<evidence type="ECO:0000256" key="10">
    <source>
        <dbReference type="ARBA" id="ARBA00046288"/>
    </source>
</evidence>
<evidence type="ECO:0000256" key="4">
    <source>
        <dbReference type="ARBA" id="ARBA00022679"/>
    </source>
</evidence>
<reference evidence="13" key="1">
    <citation type="submission" date="2022-01" db="EMBL/GenBank/DDBJ databases">
        <authorList>
            <person name="King R."/>
        </authorList>
    </citation>
    <scope>NUCLEOTIDE SEQUENCE</scope>
</reference>
<evidence type="ECO:0000256" key="9">
    <source>
        <dbReference type="ARBA" id="ARBA00023180"/>
    </source>
</evidence>
<evidence type="ECO:0000256" key="5">
    <source>
        <dbReference type="ARBA" id="ARBA00022692"/>
    </source>
</evidence>
<feature type="signal peptide" evidence="12">
    <location>
        <begin position="1"/>
        <end position="19"/>
    </location>
</feature>
<comment type="similarity">
    <text evidence="2 11">Belongs to the UDP-glycosyltransferase family.</text>
</comment>
<dbReference type="GO" id="GO:0015020">
    <property type="term" value="F:glucuronosyltransferase activity"/>
    <property type="evidence" value="ECO:0007669"/>
    <property type="project" value="UniProtKB-EC"/>
</dbReference>
<evidence type="ECO:0000256" key="3">
    <source>
        <dbReference type="ARBA" id="ARBA00022676"/>
    </source>
</evidence>
<dbReference type="GO" id="GO:0005783">
    <property type="term" value="C:endoplasmic reticulum"/>
    <property type="evidence" value="ECO:0007669"/>
    <property type="project" value="UniProtKB-SubCell"/>
</dbReference>
<protein>
    <recommendedName>
        <fullName evidence="12">UDP-glucuronosyltransferase</fullName>
        <ecNumber evidence="12">2.4.1.17</ecNumber>
    </recommendedName>
</protein>
<dbReference type="SUPFAM" id="SSF53756">
    <property type="entry name" value="UDP-Glycosyltransferase/glycogen phosphorylase"/>
    <property type="match status" value="1"/>
</dbReference>
<gene>
    <name evidence="13" type="ORF">NEZAVI_LOCUS906</name>
</gene>
<proteinExistence type="inferred from homology"/>
<feature type="transmembrane region" description="Helical" evidence="12">
    <location>
        <begin position="481"/>
        <end position="503"/>
    </location>
</feature>
<dbReference type="Proteomes" id="UP001152798">
    <property type="component" value="Chromosome 1"/>
</dbReference>
<evidence type="ECO:0000256" key="6">
    <source>
        <dbReference type="ARBA" id="ARBA00022824"/>
    </source>
</evidence>
<dbReference type="PANTHER" id="PTHR48043">
    <property type="entry name" value="EG:EG0003.4 PROTEIN-RELATED"/>
    <property type="match status" value="1"/>
</dbReference>
<dbReference type="PROSITE" id="PS00375">
    <property type="entry name" value="UDPGT"/>
    <property type="match status" value="1"/>
</dbReference>
<evidence type="ECO:0000256" key="1">
    <source>
        <dbReference type="ARBA" id="ARBA00004240"/>
    </source>
</evidence>
<keyword evidence="5 12" id="KW-0812">Transmembrane</keyword>
<dbReference type="InterPro" id="IPR035595">
    <property type="entry name" value="UDP_glycos_trans_CS"/>
</dbReference>
<evidence type="ECO:0000256" key="7">
    <source>
        <dbReference type="ARBA" id="ARBA00022989"/>
    </source>
</evidence>
<keyword evidence="14" id="KW-1185">Reference proteome</keyword>
<keyword evidence="8 12" id="KW-0472">Membrane</keyword>
<dbReference type="FunFam" id="3.40.50.2000:FF:000050">
    <property type="entry name" value="UDP-glucuronosyltransferase"/>
    <property type="match status" value="1"/>
</dbReference>
<feature type="chain" id="PRO_5040537322" description="UDP-glucuronosyltransferase" evidence="12">
    <location>
        <begin position="20"/>
        <end position="517"/>
    </location>
</feature>
<comment type="subcellular location">
    <subcellularLocation>
        <location evidence="10">Endomembrane system</location>
        <topology evidence="10">Single-pass type I membrane protein</topology>
    </subcellularLocation>
    <subcellularLocation>
        <location evidence="1">Endoplasmic reticulum</location>
    </subcellularLocation>
    <subcellularLocation>
        <location evidence="12">Membrane</location>
        <topology evidence="12">Single-pass membrane protein</topology>
    </subcellularLocation>
</comment>
<accession>A0A9P0GZR8</accession>
<dbReference type="OrthoDB" id="5835829at2759"/>
<keyword evidence="6" id="KW-0256">Endoplasmic reticulum</keyword>
<sequence length="517" mass="59507">MSWKLFVLSLICLSTGCRAYKILAFLPFPSNSHHAIFLGLIKVLADRGHEITYYTSIEPTLSHQNITVKLTPNFKAEFLKDMDVFELRRKSIPEVSHIFARTAERFSEHYYGNQVAQEIIHSTDKYDAVLMESFFNQEAVSSLVHKFGCVGIEVSTLGDSAWINEFAGVPSNPAFQVDFKSEDLSQDMTVWQRTFNVYVIASTLAVSYYHLYAMQGIMDKYFNYTGWETRPPLDTLMANRSLILLNSDPVLSYPYPTAPHVKNIAGLNLMPNKPLPNDIQTYMDEAEHGVIYFSFGSNLKASDVLVGEKGKALMKTFEKMPQRILMKWETDNPDLKIPSNVRIGKWFPQRDILAHKNCILFITHGGFLSLTETVYYGVPIVGVPFFSDQFKNMFHAQSMGYGLIIKYENITEESVSWALNEITKNPSYRDVVKYKSQMLRDRRHTAQEEAIYWVEHAIKYPNSLTPRSAFMSFWEKRIFDVGTFFILTIILMYILLKCIMAIFKKSKHISKKKEKLS</sequence>
<evidence type="ECO:0000256" key="8">
    <source>
        <dbReference type="ARBA" id="ARBA00023136"/>
    </source>
</evidence>
<dbReference type="EMBL" id="OV725077">
    <property type="protein sequence ID" value="CAH1389506.1"/>
    <property type="molecule type" value="Genomic_DNA"/>
</dbReference>
<keyword evidence="7 12" id="KW-1133">Transmembrane helix</keyword>
<dbReference type="Pfam" id="PF00201">
    <property type="entry name" value="UDPGT"/>
    <property type="match status" value="1"/>
</dbReference>
<evidence type="ECO:0000256" key="11">
    <source>
        <dbReference type="RuleBase" id="RU003718"/>
    </source>
</evidence>
<evidence type="ECO:0000256" key="12">
    <source>
        <dbReference type="RuleBase" id="RU362059"/>
    </source>
</evidence>
<dbReference type="InterPro" id="IPR050271">
    <property type="entry name" value="UDP-glycosyltransferase"/>
</dbReference>
<keyword evidence="4 11" id="KW-0808">Transferase</keyword>
<dbReference type="EC" id="2.4.1.17" evidence="12"/>
<name>A0A9P0GZR8_NEZVI</name>
<dbReference type="GO" id="GO:0016020">
    <property type="term" value="C:membrane"/>
    <property type="evidence" value="ECO:0007669"/>
    <property type="project" value="UniProtKB-SubCell"/>
</dbReference>
<keyword evidence="12" id="KW-0732">Signal</keyword>
<evidence type="ECO:0000313" key="13">
    <source>
        <dbReference type="EMBL" id="CAH1389506.1"/>
    </source>
</evidence>
<dbReference type="InterPro" id="IPR002213">
    <property type="entry name" value="UDP_glucos_trans"/>
</dbReference>
<evidence type="ECO:0000256" key="2">
    <source>
        <dbReference type="ARBA" id="ARBA00009995"/>
    </source>
</evidence>